<accession>A0A1M7UUT2</accession>
<dbReference type="SUPFAM" id="SSF51182">
    <property type="entry name" value="RmlC-like cupins"/>
    <property type="match status" value="1"/>
</dbReference>
<reference evidence="2" key="1">
    <citation type="submission" date="2016-11" db="EMBL/GenBank/DDBJ databases">
        <authorList>
            <person name="Varghese N."/>
            <person name="Submissions S."/>
        </authorList>
    </citation>
    <scope>NUCLEOTIDE SEQUENCE [LARGE SCALE GENOMIC DNA]</scope>
    <source>
        <strain evidence="2">GAS401</strain>
    </source>
</reference>
<dbReference type="AlphaFoldDB" id="A0A1M7UUT2"/>
<organism evidence="1 2">
    <name type="scientific">Bradyrhizobium erythrophlei</name>
    <dbReference type="NCBI Taxonomy" id="1437360"/>
    <lineage>
        <taxon>Bacteria</taxon>
        <taxon>Pseudomonadati</taxon>
        <taxon>Pseudomonadota</taxon>
        <taxon>Alphaproteobacteria</taxon>
        <taxon>Hyphomicrobiales</taxon>
        <taxon>Nitrobacteraceae</taxon>
        <taxon>Bradyrhizobium</taxon>
    </lineage>
</organism>
<dbReference type="Gene3D" id="2.60.120.10">
    <property type="entry name" value="Jelly Rolls"/>
    <property type="match status" value="1"/>
</dbReference>
<dbReference type="InterPro" id="IPR014710">
    <property type="entry name" value="RmlC-like_jellyroll"/>
</dbReference>
<proteinExistence type="predicted"/>
<keyword evidence="2" id="KW-1185">Reference proteome</keyword>
<sequence length="131" mass="13883">MPANCTRVVDSAVGCPEIPIIVGSGNARVVMWPGNNAQFRTFQIITLTAGARTIRLHHGSDAVYYVMSGAGSIVDLVSSEVFPLAEGAMVHIDAGDAYEFRAGDHQDFKILGGPCPADESLYADLAFPEGQ</sequence>
<evidence type="ECO:0000313" key="2">
    <source>
        <dbReference type="Proteomes" id="UP000184096"/>
    </source>
</evidence>
<name>A0A1M7UUT2_9BRAD</name>
<dbReference type="OrthoDB" id="8242078at2"/>
<evidence type="ECO:0008006" key="3">
    <source>
        <dbReference type="Google" id="ProtNLM"/>
    </source>
</evidence>
<dbReference type="Proteomes" id="UP000184096">
    <property type="component" value="Chromosome I"/>
</dbReference>
<dbReference type="InterPro" id="IPR011051">
    <property type="entry name" value="RmlC_Cupin_sf"/>
</dbReference>
<evidence type="ECO:0000313" key="1">
    <source>
        <dbReference type="EMBL" id="SHN86708.1"/>
    </source>
</evidence>
<dbReference type="RefSeq" id="WP_072824703.1">
    <property type="nucleotide sequence ID" value="NZ_LT670849.1"/>
</dbReference>
<dbReference type="EMBL" id="LT670849">
    <property type="protein sequence ID" value="SHN86708.1"/>
    <property type="molecule type" value="Genomic_DNA"/>
</dbReference>
<gene>
    <name evidence="1" type="ORF">SAMN05444170_6784</name>
</gene>
<protein>
    <recommendedName>
        <fullName evidence="3">Cupin domain-containing protein</fullName>
    </recommendedName>
</protein>